<evidence type="ECO:0000256" key="2">
    <source>
        <dbReference type="ARBA" id="ARBA00022737"/>
    </source>
</evidence>
<keyword evidence="3" id="KW-0647">Proteasome</keyword>
<proteinExistence type="inferred from homology"/>
<dbReference type="Pfam" id="PF00400">
    <property type="entry name" value="WD40"/>
    <property type="match status" value="2"/>
</dbReference>
<keyword evidence="1 5" id="KW-0853">WD repeat</keyword>
<sequence length="438" mass="46298">MAKVQTLAYVDIQHDAPAVFDDVEQGVVLREDFWVSGYKSGTTSVHGKVRVEAADGGGVDIEPRDGVRIERLSKVSSFMESAELTTQSNFVISVPSLGINSLSVRFPRQVINPPYTKKTNVSPELHISSIDYSDKSEQLVIGGTDGYCVVVSPSDTKNVVELKGHVGDVQHVQWFPSGEVVLTASSDLSVRVFSSKTGANPRTLKGHTRAVTATAILGVGRQVLSASKDGTVRLWTVGEAKEAKKWRVDAGRAVDGLVVVGDEAGLQALDVIAEDEQVILAATPDGSISAFTLSSSSLTVPIFVSPPPVPSNLIAIAYSPSTGLIATGHANGITAIRHLSALRPVEEGHEAPLPTLIKRNEAPIYSLAFVDRDGRLDLLVGTGSGLPSRLALDIDANGTITASTKEEYAGWEAVSVESWAVGADSVFCAGGEGGVRRY</sequence>
<dbReference type="GO" id="GO:0000502">
    <property type="term" value="C:proteasome complex"/>
    <property type="evidence" value="ECO:0007669"/>
    <property type="project" value="UniProtKB-KW"/>
</dbReference>
<dbReference type="PROSITE" id="PS50294">
    <property type="entry name" value="WD_REPEATS_REGION"/>
    <property type="match status" value="2"/>
</dbReference>
<evidence type="ECO:0000256" key="4">
    <source>
        <dbReference type="ARBA" id="ARBA00038321"/>
    </source>
</evidence>
<protein>
    <submittedName>
        <fullName evidence="6">Proteasomal ATPase-associated factor 1</fullName>
    </submittedName>
</protein>
<feature type="repeat" description="WD" evidence="5">
    <location>
        <begin position="204"/>
        <end position="245"/>
    </location>
</feature>
<keyword evidence="2" id="KW-0677">Repeat</keyword>
<dbReference type="GeneID" id="87805241"/>
<feature type="repeat" description="WD" evidence="5">
    <location>
        <begin position="162"/>
        <end position="203"/>
    </location>
</feature>
<evidence type="ECO:0000313" key="7">
    <source>
        <dbReference type="Proteomes" id="UP000827549"/>
    </source>
</evidence>
<evidence type="ECO:0000256" key="3">
    <source>
        <dbReference type="ARBA" id="ARBA00022942"/>
    </source>
</evidence>
<dbReference type="SUPFAM" id="SSF50978">
    <property type="entry name" value="WD40 repeat-like"/>
    <property type="match status" value="1"/>
</dbReference>
<dbReference type="RefSeq" id="XP_062624475.1">
    <property type="nucleotide sequence ID" value="XM_062768491.1"/>
</dbReference>
<dbReference type="AlphaFoldDB" id="A0AAF0Y7U9"/>
<evidence type="ECO:0000313" key="6">
    <source>
        <dbReference type="EMBL" id="WOO78443.1"/>
    </source>
</evidence>
<comment type="similarity">
    <text evidence="4">Belongs to the WD repeat PAAF1/RPN14 family.</text>
</comment>
<reference evidence="6" key="1">
    <citation type="submission" date="2023-10" db="EMBL/GenBank/DDBJ databases">
        <authorList>
            <person name="Noh H."/>
        </authorList>
    </citation>
    <scope>NUCLEOTIDE SEQUENCE</scope>
    <source>
        <strain evidence="6">DUCC4014</strain>
    </source>
</reference>
<dbReference type="PANTHER" id="PTHR19857">
    <property type="entry name" value="MITOCHONDRIAL DIVISION PROTEIN 1-RELATED"/>
    <property type="match status" value="1"/>
</dbReference>
<dbReference type="PANTHER" id="PTHR19857:SF19">
    <property type="entry name" value="26S PROTEASOME REGULATORY SUBUNIT RPN14"/>
    <property type="match status" value="1"/>
</dbReference>
<dbReference type="SMART" id="SM00320">
    <property type="entry name" value="WD40"/>
    <property type="match status" value="3"/>
</dbReference>
<evidence type="ECO:0000256" key="5">
    <source>
        <dbReference type="PROSITE-ProRule" id="PRU00221"/>
    </source>
</evidence>
<organism evidence="6 7">
    <name type="scientific">Vanrija pseudolonga</name>
    <dbReference type="NCBI Taxonomy" id="143232"/>
    <lineage>
        <taxon>Eukaryota</taxon>
        <taxon>Fungi</taxon>
        <taxon>Dikarya</taxon>
        <taxon>Basidiomycota</taxon>
        <taxon>Agaricomycotina</taxon>
        <taxon>Tremellomycetes</taxon>
        <taxon>Trichosporonales</taxon>
        <taxon>Trichosporonaceae</taxon>
        <taxon>Vanrija</taxon>
    </lineage>
</organism>
<dbReference type="InterPro" id="IPR015943">
    <property type="entry name" value="WD40/YVTN_repeat-like_dom_sf"/>
</dbReference>
<evidence type="ECO:0000256" key="1">
    <source>
        <dbReference type="ARBA" id="ARBA00022574"/>
    </source>
</evidence>
<name>A0AAF0Y7U9_9TREE</name>
<dbReference type="Gene3D" id="2.130.10.10">
    <property type="entry name" value="YVTN repeat-like/Quinoprotein amine dehydrogenase"/>
    <property type="match status" value="1"/>
</dbReference>
<dbReference type="PROSITE" id="PS50082">
    <property type="entry name" value="WD_REPEATS_2"/>
    <property type="match status" value="2"/>
</dbReference>
<dbReference type="Proteomes" id="UP000827549">
    <property type="component" value="Chromosome 2"/>
</dbReference>
<dbReference type="InterPro" id="IPR036322">
    <property type="entry name" value="WD40_repeat_dom_sf"/>
</dbReference>
<accession>A0AAF0Y7U9</accession>
<dbReference type="InterPro" id="IPR051179">
    <property type="entry name" value="WD_repeat_multifunction"/>
</dbReference>
<gene>
    <name evidence="6" type="primary">PAAF1_1</name>
    <name evidence="6" type="ORF">LOC62_02G001990</name>
</gene>
<dbReference type="InterPro" id="IPR001680">
    <property type="entry name" value="WD40_rpt"/>
</dbReference>
<keyword evidence="7" id="KW-1185">Reference proteome</keyword>
<dbReference type="EMBL" id="CP086715">
    <property type="protein sequence ID" value="WOO78443.1"/>
    <property type="molecule type" value="Genomic_DNA"/>
</dbReference>